<organism evidence="2 3">
    <name type="scientific">Aeromonas phage 4_4572</name>
    <dbReference type="NCBI Taxonomy" id="2588517"/>
    <lineage>
        <taxon>Viruses</taxon>
        <taxon>Duplodnaviria</taxon>
        <taxon>Heunggongvirae</taxon>
        <taxon>Uroviricota</taxon>
        <taxon>Caudoviricetes</taxon>
        <taxon>Grimontviridae</taxon>
        <taxon>Lahexavirus</taxon>
        <taxon>Lahexavirus lv44572</taxon>
    </lineage>
</organism>
<keyword evidence="1" id="KW-0812">Transmembrane</keyword>
<keyword evidence="1" id="KW-0472">Membrane</keyword>
<evidence type="ECO:0000256" key="1">
    <source>
        <dbReference type="SAM" id="Phobius"/>
    </source>
</evidence>
<name>A0A5B9N8V2_9CAUD</name>
<dbReference type="EMBL" id="MK813943">
    <property type="protein sequence ID" value="QEG09036.1"/>
    <property type="molecule type" value="Genomic_DNA"/>
</dbReference>
<dbReference type="Proteomes" id="UP000323023">
    <property type="component" value="Segment"/>
</dbReference>
<gene>
    <name evidence="2" type="primary">44572_038</name>
</gene>
<feature type="transmembrane region" description="Helical" evidence="1">
    <location>
        <begin position="6"/>
        <end position="30"/>
    </location>
</feature>
<evidence type="ECO:0000313" key="3">
    <source>
        <dbReference type="Proteomes" id="UP000323023"/>
    </source>
</evidence>
<proteinExistence type="predicted"/>
<keyword evidence="3" id="KW-1185">Reference proteome</keyword>
<dbReference type="GeneID" id="55617447"/>
<protein>
    <submittedName>
        <fullName evidence="2">Uncharacterized protein</fullName>
    </submittedName>
</protein>
<keyword evidence="1" id="KW-1133">Transmembrane helix</keyword>
<reference evidence="2 3" key="1">
    <citation type="submission" date="2019-04" db="EMBL/GenBank/DDBJ databases">
        <title>Nine Novel Phages from a Plateau Lake in Southwest China Provide Insights into Aeromonas Phage Diversity.</title>
        <authorList>
            <person name="Xiao W."/>
            <person name="Bai M."/>
            <person name="Wang Y."/>
            <person name="Cui X."/>
        </authorList>
    </citation>
    <scope>NUCLEOTIDE SEQUENCE [LARGE SCALE GENOMIC DNA]</scope>
</reference>
<dbReference type="KEGG" id="vg:55617447"/>
<sequence>MLKDLAITLLVVVPAAIVIGVPLVKGYLWLFGVMMNFMY</sequence>
<dbReference type="RefSeq" id="YP_009847058.1">
    <property type="nucleotide sequence ID" value="NC_048773.1"/>
</dbReference>
<accession>A0A5B9N8V2</accession>
<evidence type="ECO:0000313" key="2">
    <source>
        <dbReference type="EMBL" id="QEG09036.1"/>
    </source>
</evidence>